<dbReference type="Pfam" id="PF02752">
    <property type="entry name" value="Arrestin_C"/>
    <property type="match status" value="1"/>
</dbReference>
<feature type="region of interest" description="Disordered" evidence="1">
    <location>
        <begin position="767"/>
        <end position="835"/>
    </location>
</feature>
<dbReference type="Gene3D" id="2.60.40.640">
    <property type="match status" value="1"/>
</dbReference>
<dbReference type="AlphaFoldDB" id="A0A8H6F168"/>
<dbReference type="Proteomes" id="UP000536275">
    <property type="component" value="Unassembled WGS sequence"/>
</dbReference>
<dbReference type="InterPro" id="IPR014752">
    <property type="entry name" value="Arrestin-like_C"/>
</dbReference>
<protein>
    <submittedName>
        <fullName evidence="3">Arrestin (Or S-antigen), C-terminal domain family protein</fullName>
    </submittedName>
</protein>
<feature type="domain" description="Arrestin C-terminal-like" evidence="2">
    <location>
        <begin position="292"/>
        <end position="443"/>
    </location>
</feature>
<evidence type="ECO:0000313" key="3">
    <source>
        <dbReference type="EMBL" id="KAF6065017.1"/>
    </source>
</evidence>
<feature type="compositionally biased region" description="Low complexity" evidence="1">
    <location>
        <begin position="111"/>
        <end position="133"/>
    </location>
</feature>
<reference evidence="3 4" key="1">
    <citation type="submission" date="2020-03" db="EMBL/GenBank/DDBJ databases">
        <title>FDA dAtabase for Regulatory Grade micrObial Sequences (FDA-ARGOS): Supporting development and validation of Infectious Disease Dx tests.</title>
        <authorList>
            <person name="Campos J."/>
            <person name="Goldberg B."/>
            <person name="Tallon L."/>
            <person name="Sadzewicz L."/>
            <person name="Vavikolanu K."/>
            <person name="Mehta A."/>
            <person name="Aluvathingal J."/>
            <person name="Nadendla S."/>
            <person name="Nandy P."/>
            <person name="Geyer C."/>
            <person name="Yan Y."/>
            <person name="Sichtig H."/>
        </authorList>
    </citation>
    <scope>NUCLEOTIDE SEQUENCE [LARGE SCALE GENOMIC DNA]</scope>
    <source>
        <strain evidence="3 4">FDAARGOS_656</strain>
    </source>
</reference>
<dbReference type="GO" id="GO:0031625">
    <property type="term" value="F:ubiquitin protein ligase binding"/>
    <property type="evidence" value="ECO:0007669"/>
    <property type="project" value="TreeGrafter"/>
</dbReference>
<feature type="region of interest" description="Disordered" evidence="1">
    <location>
        <begin position="627"/>
        <end position="648"/>
    </location>
</feature>
<dbReference type="GO" id="GO:0070086">
    <property type="term" value="P:ubiquitin-dependent endocytosis"/>
    <property type="evidence" value="ECO:0007669"/>
    <property type="project" value="TreeGrafter"/>
</dbReference>
<feature type="compositionally biased region" description="Polar residues" evidence="1">
    <location>
        <begin position="771"/>
        <end position="782"/>
    </location>
</feature>
<accession>A0A8H6F168</accession>
<evidence type="ECO:0000313" key="4">
    <source>
        <dbReference type="Proteomes" id="UP000536275"/>
    </source>
</evidence>
<feature type="compositionally biased region" description="Polar residues" evidence="1">
    <location>
        <begin position="811"/>
        <end position="823"/>
    </location>
</feature>
<gene>
    <name evidence="3" type="ORF">FOB64_004792</name>
</gene>
<dbReference type="InterPro" id="IPR050357">
    <property type="entry name" value="Arrestin_domain-protein"/>
</dbReference>
<dbReference type="GO" id="GO:0005829">
    <property type="term" value="C:cytosol"/>
    <property type="evidence" value="ECO:0007669"/>
    <property type="project" value="TreeGrafter"/>
</dbReference>
<dbReference type="GO" id="GO:0030674">
    <property type="term" value="F:protein-macromolecule adaptor activity"/>
    <property type="evidence" value="ECO:0007669"/>
    <property type="project" value="TreeGrafter"/>
</dbReference>
<dbReference type="EMBL" id="JABWAD010000059">
    <property type="protein sequence ID" value="KAF6065017.1"/>
    <property type="molecule type" value="Genomic_DNA"/>
</dbReference>
<feature type="region of interest" description="Disordered" evidence="1">
    <location>
        <begin position="177"/>
        <end position="210"/>
    </location>
</feature>
<sequence>MVKKSQQNTSKSTSLFEIRLKNLDHDVLVLKGNPQEAASALLSGTIVISVIEPISIKKISLRLFSTLKLDGEVTGGASGSSRIINFSKKTYEYIWNSQEFSNYLNNHNNNLSQLSSGTNSPNNRSSTSLSSHNNNHHGAFSKLTRNHSSTSLLGLRSKSSLSLSGLTGGSSTNLVSAFTSSNTNNNNNNNNNKLNHSLSSTQLHSGSTGNTGGSHLLVQGNYEIPFSVILPGDLPESIEGLPGCSNVYRLEAIIDRGKFHSSMIAKKRLRIIRTLTSDAVELSETIAVDNTWPNKVEYSLSCPTKAIAIGSSTPITMTLVPLLKGLQLGDIKIELIEMYSFVGSYPPMKTDERIIAKKKIPKRKKNNNGDEEEEEEVDMFDQWQIDTIINIPSSLSKCTQDVDLSTNVRVRHKLKFNIGLINPDGHTSELRATLPIQLFISPFVTVRGNNNNSNTGEDNNDRNIDPNDDDILFTNIGSNNSSMTNLTGLLAPPIYSFSIRSSNSKSGIILGGGSGSERFGNEYGMSPLDSQVLTENLRQLSLQRQKQEQSDTTTVDDGHGRATFNLMDNDDNNSIHSGTTGGVTGGNGDYFTSSTSRRPILPRSNQSFLQDHMVAMSPPVHISRVNSDINLGNNNNNNNNAPSNLSPLELSQVPSYAEAMNSDPPTITNEELFSPAYEPPLPGSHINLQELNKNLTNLQQQNNNKIGRHNSLKIQIRSNYSDLHRLLQEILHKIHHQCIQELHHHHHHSGATSPSSSMTNLQRLTPAHLARSSSTNQSLNIPTTTTSGGGDGGATFSLSSSPNSTTASTTHQSVGKLSNSAADRTNGGATPIRTSSSLSLHNLHFLSKKKK</sequence>
<name>A0A8H6F168_CANAX</name>
<organism evidence="3 4">
    <name type="scientific">Candida albicans</name>
    <name type="common">Yeast</name>
    <dbReference type="NCBI Taxonomy" id="5476"/>
    <lineage>
        <taxon>Eukaryota</taxon>
        <taxon>Fungi</taxon>
        <taxon>Dikarya</taxon>
        <taxon>Ascomycota</taxon>
        <taxon>Saccharomycotina</taxon>
        <taxon>Pichiomycetes</taxon>
        <taxon>Debaryomycetaceae</taxon>
        <taxon>Candida/Lodderomyces clade</taxon>
        <taxon>Candida</taxon>
    </lineage>
</organism>
<feature type="region of interest" description="Disordered" evidence="1">
    <location>
        <begin position="111"/>
        <end position="142"/>
    </location>
</feature>
<dbReference type="GO" id="GO:0005886">
    <property type="term" value="C:plasma membrane"/>
    <property type="evidence" value="ECO:0007669"/>
    <property type="project" value="TreeGrafter"/>
</dbReference>
<evidence type="ECO:0000259" key="2">
    <source>
        <dbReference type="SMART" id="SM01017"/>
    </source>
</evidence>
<feature type="region of interest" description="Disordered" evidence="1">
    <location>
        <begin position="566"/>
        <end position="586"/>
    </location>
</feature>
<evidence type="ECO:0000256" key="1">
    <source>
        <dbReference type="SAM" id="MobiDB-lite"/>
    </source>
</evidence>
<comment type="caution">
    <text evidence="3">The sequence shown here is derived from an EMBL/GenBank/DDBJ whole genome shotgun (WGS) entry which is preliminary data.</text>
</comment>
<feature type="compositionally biased region" description="Low complexity" evidence="1">
    <location>
        <begin position="794"/>
        <end position="810"/>
    </location>
</feature>
<dbReference type="PANTHER" id="PTHR11188:SF17">
    <property type="entry name" value="FI21816P1"/>
    <property type="match status" value="1"/>
</dbReference>
<dbReference type="SMART" id="SM01017">
    <property type="entry name" value="Arrestin_C"/>
    <property type="match status" value="1"/>
</dbReference>
<proteinExistence type="predicted"/>
<dbReference type="InterPro" id="IPR011022">
    <property type="entry name" value="Arrestin_C-like"/>
</dbReference>
<dbReference type="PANTHER" id="PTHR11188">
    <property type="entry name" value="ARRESTIN DOMAIN CONTAINING PROTEIN"/>
    <property type="match status" value="1"/>
</dbReference>